<evidence type="ECO:0000313" key="2">
    <source>
        <dbReference type="EMBL" id="GAA1747583.1"/>
    </source>
</evidence>
<dbReference type="Pfam" id="PF04341">
    <property type="entry name" value="DUF485"/>
    <property type="match status" value="1"/>
</dbReference>
<sequence length="114" mass="12967">MIDVAEKVSPEVQAEYARIHATPEFAALKAAYRKFVLPMTIAFMVWYLTYVLCSNYAGDFMGQQVFGNINVALLFGLLQFVTTFAIAYAYARYSLAKMDPISDELRAQFEREVD</sequence>
<dbReference type="Proteomes" id="UP001501057">
    <property type="component" value="Unassembled WGS sequence"/>
</dbReference>
<keyword evidence="1" id="KW-0472">Membrane</keyword>
<protein>
    <submittedName>
        <fullName evidence="2">DUF485 domain-containing protein</fullName>
    </submittedName>
</protein>
<keyword evidence="3" id="KW-1185">Reference proteome</keyword>
<evidence type="ECO:0000256" key="1">
    <source>
        <dbReference type="SAM" id="Phobius"/>
    </source>
</evidence>
<accession>A0ABP4W866</accession>
<comment type="caution">
    <text evidence="2">The sequence shown here is derived from an EMBL/GenBank/DDBJ whole genome shotgun (WGS) entry which is preliminary data.</text>
</comment>
<dbReference type="PANTHER" id="PTHR38441:SF1">
    <property type="entry name" value="MEMBRANE PROTEIN"/>
    <property type="match status" value="1"/>
</dbReference>
<feature type="transmembrane region" description="Helical" evidence="1">
    <location>
        <begin position="69"/>
        <end position="91"/>
    </location>
</feature>
<reference evidence="3" key="1">
    <citation type="journal article" date="2019" name="Int. J. Syst. Evol. Microbiol.">
        <title>The Global Catalogue of Microorganisms (GCM) 10K type strain sequencing project: providing services to taxonomists for standard genome sequencing and annotation.</title>
        <authorList>
            <consortium name="The Broad Institute Genomics Platform"/>
            <consortium name="The Broad Institute Genome Sequencing Center for Infectious Disease"/>
            <person name="Wu L."/>
            <person name="Ma J."/>
        </authorList>
    </citation>
    <scope>NUCLEOTIDE SEQUENCE [LARGE SCALE GENOMIC DNA]</scope>
    <source>
        <strain evidence="3">JCM 13518</strain>
    </source>
</reference>
<gene>
    <name evidence="2" type="ORF">GCM10009710_29550</name>
</gene>
<organism evidence="2 3">
    <name type="scientific">Aeromicrobium alkaliterrae</name>
    <dbReference type="NCBI Taxonomy" id="302168"/>
    <lineage>
        <taxon>Bacteria</taxon>
        <taxon>Bacillati</taxon>
        <taxon>Actinomycetota</taxon>
        <taxon>Actinomycetes</taxon>
        <taxon>Propionibacteriales</taxon>
        <taxon>Nocardioidaceae</taxon>
        <taxon>Aeromicrobium</taxon>
    </lineage>
</organism>
<dbReference type="EMBL" id="BAAAME010000005">
    <property type="protein sequence ID" value="GAA1747583.1"/>
    <property type="molecule type" value="Genomic_DNA"/>
</dbReference>
<keyword evidence="1" id="KW-1133">Transmembrane helix</keyword>
<dbReference type="InterPro" id="IPR007436">
    <property type="entry name" value="DUF485"/>
</dbReference>
<evidence type="ECO:0000313" key="3">
    <source>
        <dbReference type="Proteomes" id="UP001501057"/>
    </source>
</evidence>
<feature type="transmembrane region" description="Helical" evidence="1">
    <location>
        <begin position="35"/>
        <end position="57"/>
    </location>
</feature>
<proteinExistence type="predicted"/>
<dbReference type="PANTHER" id="PTHR38441">
    <property type="entry name" value="INTEGRAL MEMBRANE PROTEIN-RELATED"/>
    <property type="match status" value="1"/>
</dbReference>
<name>A0ABP4W866_9ACTN</name>
<keyword evidence="1" id="KW-0812">Transmembrane</keyword>